<dbReference type="InterPro" id="IPR013874">
    <property type="entry name" value="Cdc37_Hsp90-bd"/>
</dbReference>
<dbReference type="InterPro" id="IPR013873">
    <property type="entry name" value="Cdc37_C"/>
</dbReference>
<dbReference type="SMART" id="SM01071">
    <property type="entry name" value="CDC37_N"/>
    <property type="match status" value="1"/>
</dbReference>
<feature type="compositionally biased region" description="Basic and acidic residues" evidence="6">
    <location>
        <begin position="196"/>
        <end position="211"/>
    </location>
</feature>
<dbReference type="Gene3D" id="1.20.58.610">
    <property type="entry name" value="Cdc37, Hsp90 binding domain"/>
    <property type="match status" value="1"/>
</dbReference>
<dbReference type="Pfam" id="PF08564">
    <property type="entry name" value="CDC37_C"/>
    <property type="match status" value="1"/>
</dbReference>
<evidence type="ECO:0000256" key="4">
    <source>
        <dbReference type="ARBA" id="ARBA00023186"/>
    </source>
</evidence>
<dbReference type="Pfam" id="PF08565">
    <property type="entry name" value="CDC37_M"/>
    <property type="match status" value="1"/>
</dbReference>
<organism evidence="10 11">
    <name type="scientific">Aspergillus taichungensis</name>
    <dbReference type="NCBI Taxonomy" id="482145"/>
    <lineage>
        <taxon>Eukaryota</taxon>
        <taxon>Fungi</taxon>
        <taxon>Dikarya</taxon>
        <taxon>Ascomycota</taxon>
        <taxon>Pezizomycotina</taxon>
        <taxon>Eurotiomycetes</taxon>
        <taxon>Eurotiomycetidae</taxon>
        <taxon>Eurotiales</taxon>
        <taxon>Aspergillaceae</taxon>
        <taxon>Aspergillus</taxon>
        <taxon>Aspergillus subgen. Circumdati</taxon>
    </lineage>
</organism>
<dbReference type="InterPro" id="IPR004918">
    <property type="entry name" value="Cdc37"/>
</dbReference>
<keyword evidence="4" id="KW-0143">Chaperone</keyword>
<dbReference type="SMART" id="SM01070">
    <property type="entry name" value="CDC37_M"/>
    <property type="match status" value="1"/>
</dbReference>
<dbReference type="GO" id="GO:0051082">
    <property type="term" value="F:unfolded protein binding"/>
    <property type="evidence" value="ECO:0007669"/>
    <property type="project" value="TreeGrafter"/>
</dbReference>
<dbReference type="EMBL" id="KZ559499">
    <property type="protein sequence ID" value="PLN86306.1"/>
    <property type="molecule type" value="Genomic_DNA"/>
</dbReference>
<feature type="domain" description="Cdc37 N-terminal" evidence="9">
    <location>
        <begin position="2"/>
        <end position="192"/>
    </location>
</feature>
<feature type="region of interest" description="Disordered" evidence="6">
    <location>
        <begin position="194"/>
        <end position="242"/>
    </location>
</feature>
<evidence type="ECO:0000259" key="9">
    <source>
        <dbReference type="SMART" id="SM01071"/>
    </source>
</evidence>
<comment type="similarity">
    <text evidence="2">Belongs to the CDC37 family.</text>
</comment>
<dbReference type="GO" id="GO:0019901">
    <property type="term" value="F:protein kinase binding"/>
    <property type="evidence" value="ECO:0007669"/>
    <property type="project" value="InterPro"/>
</dbReference>
<dbReference type="GO" id="GO:0006457">
    <property type="term" value="P:protein folding"/>
    <property type="evidence" value="ECO:0007669"/>
    <property type="project" value="TreeGrafter"/>
</dbReference>
<evidence type="ECO:0000256" key="3">
    <source>
        <dbReference type="ARBA" id="ARBA00022490"/>
    </source>
</evidence>
<protein>
    <recommendedName>
        <fullName evidence="5">Hsp90 chaperone protein kinase-targeting subunit</fullName>
    </recommendedName>
</protein>
<dbReference type="PANTHER" id="PTHR12800">
    <property type="entry name" value="CDC37-RELATED"/>
    <property type="match status" value="1"/>
</dbReference>
<dbReference type="FunFam" id="1.20.58.610:FF:000002">
    <property type="entry name" value="Hsp90 co-chaperone Cdc37, putative"/>
    <property type="match status" value="1"/>
</dbReference>
<evidence type="ECO:0000256" key="6">
    <source>
        <dbReference type="SAM" id="MobiDB-lite"/>
    </source>
</evidence>
<feature type="region of interest" description="Disordered" evidence="6">
    <location>
        <begin position="464"/>
        <end position="487"/>
    </location>
</feature>
<keyword evidence="11" id="KW-1185">Reference proteome</keyword>
<accession>A0A2J5I8Z9</accession>
<dbReference type="InterPro" id="IPR038189">
    <property type="entry name" value="Cdc37_Hsp90-bd_sf"/>
</dbReference>
<dbReference type="Proteomes" id="UP000235023">
    <property type="component" value="Unassembled WGS sequence"/>
</dbReference>
<dbReference type="SMART" id="SM01069">
    <property type="entry name" value="CDC37_C"/>
    <property type="match status" value="1"/>
</dbReference>
<feature type="region of interest" description="Disordered" evidence="6">
    <location>
        <begin position="170"/>
        <end position="189"/>
    </location>
</feature>
<keyword evidence="10" id="KW-0808">Transferase</keyword>
<dbReference type="OrthoDB" id="440202at2759"/>
<dbReference type="SUPFAM" id="SSF101391">
    <property type="entry name" value="Hsp90 co-chaperone CDC37"/>
    <property type="match status" value="1"/>
</dbReference>
<feature type="domain" description="Cdc37 C-terminal" evidence="7">
    <location>
        <begin position="380"/>
        <end position="479"/>
    </location>
</feature>
<dbReference type="GO" id="GO:0050821">
    <property type="term" value="P:protein stabilization"/>
    <property type="evidence" value="ECO:0007669"/>
    <property type="project" value="TreeGrafter"/>
</dbReference>
<comment type="subcellular location">
    <subcellularLocation>
        <location evidence="1">Cytoplasm</location>
    </subcellularLocation>
</comment>
<evidence type="ECO:0000313" key="11">
    <source>
        <dbReference type="Proteomes" id="UP000235023"/>
    </source>
</evidence>
<keyword evidence="3" id="KW-0963">Cytoplasm</keyword>
<reference evidence="11" key="1">
    <citation type="submission" date="2017-12" db="EMBL/GenBank/DDBJ databases">
        <authorList>
            <consortium name="DOE Joint Genome Institute"/>
            <person name="Mondo S.J."/>
            <person name="Kjaerbolling I."/>
            <person name="Vesth T.C."/>
            <person name="Frisvad J.C."/>
            <person name="Nybo J.L."/>
            <person name="Theobald S."/>
            <person name="Kuo A."/>
            <person name="Bowyer P."/>
            <person name="Matsuda Y."/>
            <person name="Lyhne E.K."/>
            <person name="Kogle M.E."/>
            <person name="Clum A."/>
            <person name="Lipzen A."/>
            <person name="Salamov A."/>
            <person name="Ngan C.Y."/>
            <person name="Daum C."/>
            <person name="Chiniquy J."/>
            <person name="Barry K."/>
            <person name="LaButti K."/>
            <person name="Haridas S."/>
            <person name="Simmons B.A."/>
            <person name="Magnuson J.K."/>
            <person name="Mortensen U.H."/>
            <person name="Larsen T.O."/>
            <person name="Grigoriev I.V."/>
            <person name="Baker S.E."/>
            <person name="Andersen M.R."/>
            <person name="Nordberg H.P."/>
            <person name="Cantor M.N."/>
            <person name="Hua S.X."/>
        </authorList>
    </citation>
    <scope>NUCLEOTIDE SEQUENCE [LARGE SCALE GENOMIC DNA]</scope>
    <source>
        <strain evidence="11">IBT 19404</strain>
    </source>
</reference>
<proteinExistence type="inferred from homology"/>
<dbReference type="Pfam" id="PF03234">
    <property type="entry name" value="CDC37_N"/>
    <property type="match status" value="1"/>
</dbReference>
<dbReference type="AlphaFoldDB" id="A0A2J5I8Z9"/>
<evidence type="ECO:0000259" key="8">
    <source>
        <dbReference type="SMART" id="SM01070"/>
    </source>
</evidence>
<dbReference type="GO" id="GO:0051087">
    <property type="term" value="F:protein-folding chaperone binding"/>
    <property type="evidence" value="ECO:0007669"/>
    <property type="project" value="TreeGrafter"/>
</dbReference>
<feature type="domain" description="Cdc37 Hsp90 binding" evidence="8">
    <location>
        <begin position="191"/>
        <end position="366"/>
    </location>
</feature>
<sequence length="487" mass="54437">MVLDYSKWDALELSDDSDIEVHPNVDKRSFIRAKQAQIHQQREQRRHEIETLKYERIVNDGLLSRIDKLLSSLRQHEGSSGNPEELVFQALMESAGNPSEDQAPPPPEGVYTHEKEQPKYSQMMGALVDQVKKEIKDPSSDKLFQEYITGVQGHKDKVQGLQKQLHERLAELEKEESSKITSDGLHTGFDTSHVAKAQEEKGKAPEPKGTESVELLNPNASSQAVSQQPGADDDEAEDMESVRASELGRRFAKIPRDDYRALLQFISENPTIVAEKETDGLLVEGFNAQMEGKEDFARQCVHQGLLLQYCRSLGRDGIGLFFKRITTKDHQAGTLFRNDVNETYNKIKTRAAELAKGGNDPAGVEQIQLHAVDPNTKITINIPAEQSNEPVEIEARKIYESFPEDLRKALASESLDEVNKVLGKMRVEEAEDVVEKLGNSGMLSLEEGVIDATTEEGRKKLEEIEAENKESRIEEVGEPGGDVAELD</sequence>
<dbReference type="GO" id="GO:0031072">
    <property type="term" value="F:heat shock protein binding"/>
    <property type="evidence" value="ECO:0007669"/>
    <property type="project" value="TreeGrafter"/>
</dbReference>
<evidence type="ECO:0000256" key="5">
    <source>
        <dbReference type="ARBA" id="ARBA00031396"/>
    </source>
</evidence>
<keyword evidence="10" id="KW-0418">Kinase</keyword>
<gene>
    <name evidence="10" type="ORF">BDW42DRAFT_92831</name>
</gene>
<name>A0A2J5I8Z9_9EURO</name>
<feature type="compositionally biased region" description="Polar residues" evidence="6">
    <location>
        <begin position="218"/>
        <end position="229"/>
    </location>
</feature>
<evidence type="ECO:0000313" key="10">
    <source>
        <dbReference type="EMBL" id="PLN86306.1"/>
    </source>
</evidence>
<dbReference type="GO" id="GO:0005737">
    <property type="term" value="C:cytoplasm"/>
    <property type="evidence" value="ECO:0007669"/>
    <property type="project" value="UniProtKB-SubCell"/>
</dbReference>
<evidence type="ECO:0000259" key="7">
    <source>
        <dbReference type="SMART" id="SM01069"/>
    </source>
</evidence>
<dbReference type="InterPro" id="IPR013855">
    <property type="entry name" value="Cdc37_N_dom"/>
</dbReference>
<evidence type="ECO:0000256" key="2">
    <source>
        <dbReference type="ARBA" id="ARBA00006222"/>
    </source>
</evidence>
<dbReference type="PANTHER" id="PTHR12800:SF4">
    <property type="entry name" value="HSP90 CO-CHAPERONE CDC37"/>
    <property type="match status" value="1"/>
</dbReference>
<evidence type="ECO:0000256" key="1">
    <source>
        <dbReference type="ARBA" id="ARBA00004496"/>
    </source>
</evidence>
<dbReference type="GO" id="GO:0016301">
    <property type="term" value="F:kinase activity"/>
    <property type="evidence" value="ECO:0007669"/>
    <property type="project" value="UniProtKB-KW"/>
</dbReference>
<feature type="compositionally biased region" description="Basic and acidic residues" evidence="6">
    <location>
        <begin position="464"/>
        <end position="475"/>
    </location>
</feature>